<reference evidence="2 3" key="1">
    <citation type="submission" date="2018-11" db="EMBL/GenBank/DDBJ databases">
        <authorList>
            <person name="Criscuolo A."/>
        </authorList>
    </citation>
    <scope>NUCLEOTIDE SEQUENCE [LARGE SCALE GENOMIC DNA]</scope>
    <source>
        <strain evidence="2">AT11b</strain>
    </source>
</reference>
<feature type="region of interest" description="Disordered" evidence="1">
    <location>
        <begin position="79"/>
        <end position="125"/>
    </location>
</feature>
<sequence>MSPGLYGADIAQLRSLSKSIGQSGSRLLSVESTVNGIVGSSLWKGADGDRFRNEWTSSLRPMLHTAADSLRSQARQLLTEADQQETASGGGSSGGPGGIPGTPSSPGTPGQTPAGTDDPNNPFLDIHNNTAYQVLNTAAAGGGFISDVLLSQMSKAGLLAKGSWSLLGAQYGQMPGVGYVNGTRLLNGLSMVGRAAGVLSVLGGGIQMVDGIMSGDAYAATDGGVTAVLAAGSFIPGVGLGFAAAGLVWAGAGFLAKGLGYDSTSEMVVDGAKKVGGAIADGANAVADGAKKVWGWLGG</sequence>
<dbReference type="OrthoDB" id="5244663at2"/>
<name>A0A3P5XGQ0_9MICC</name>
<dbReference type="Gene3D" id="1.10.287.1060">
    <property type="entry name" value="ESAT-6-like"/>
    <property type="match status" value="1"/>
</dbReference>
<evidence type="ECO:0000256" key="1">
    <source>
        <dbReference type="SAM" id="MobiDB-lite"/>
    </source>
</evidence>
<organism evidence="2 3">
    <name type="scientific">Arthrobacter ulcerisalmonis</name>
    <dbReference type="NCBI Taxonomy" id="2483813"/>
    <lineage>
        <taxon>Bacteria</taxon>
        <taxon>Bacillati</taxon>
        <taxon>Actinomycetota</taxon>
        <taxon>Actinomycetes</taxon>
        <taxon>Micrococcales</taxon>
        <taxon>Micrococcaceae</taxon>
        <taxon>Arthrobacter</taxon>
    </lineage>
</organism>
<dbReference type="RefSeq" id="WP_124091911.1">
    <property type="nucleotide sequence ID" value="NZ_CBCRYA010000007.1"/>
</dbReference>
<accession>A0A3P5XGQ0</accession>
<dbReference type="AlphaFoldDB" id="A0A3P5XGQ0"/>
<gene>
    <name evidence="2" type="ORF">PSET11_01986</name>
</gene>
<evidence type="ECO:0000313" key="2">
    <source>
        <dbReference type="EMBL" id="VDC27674.1"/>
    </source>
</evidence>
<feature type="compositionally biased region" description="Low complexity" evidence="1">
    <location>
        <begin position="101"/>
        <end position="116"/>
    </location>
</feature>
<dbReference type="EMBL" id="UXAU01000026">
    <property type="protein sequence ID" value="VDC27674.1"/>
    <property type="molecule type" value="Genomic_DNA"/>
</dbReference>
<evidence type="ECO:0008006" key="4">
    <source>
        <dbReference type="Google" id="ProtNLM"/>
    </source>
</evidence>
<protein>
    <recommendedName>
        <fullName evidence="4">WXG100 family type VII secretion target</fullName>
    </recommendedName>
</protein>
<dbReference type="Proteomes" id="UP000280861">
    <property type="component" value="Unassembled WGS sequence"/>
</dbReference>
<keyword evidence="3" id="KW-1185">Reference proteome</keyword>
<feature type="compositionally biased region" description="Gly residues" evidence="1">
    <location>
        <begin position="88"/>
        <end position="100"/>
    </location>
</feature>
<evidence type="ECO:0000313" key="3">
    <source>
        <dbReference type="Proteomes" id="UP000280861"/>
    </source>
</evidence>
<proteinExistence type="predicted"/>